<dbReference type="SUPFAM" id="SSF57850">
    <property type="entry name" value="RING/U-box"/>
    <property type="match status" value="1"/>
</dbReference>
<evidence type="ECO:0000256" key="2">
    <source>
        <dbReference type="SAM" id="MobiDB-lite"/>
    </source>
</evidence>
<accession>A0A8J6EBD3</accession>
<dbReference type="GO" id="GO:0061630">
    <property type="term" value="F:ubiquitin protein ligase activity"/>
    <property type="evidence" value="ECO:0007669"/>
    <property type="project" value="InterPro"/>
</dbReference>
<gene>
    <name evidence="4" type="ORF">J8273_1942</name>
</gene>
<keyword evidence="1" id="KW-0862">Zinc</keyword>
<dbReference type="PROSITE" id="PS00028">
    <property type="entry name" value="ZINC_FINGER_C2H2_1"/>
    <property type="match status" value="1"/>
</dbReference>
<feature type="domain" description="RING-type" evidence="3">
    <location>
        <begin position="8"/>
        <end position="50"/>
    </location>
</feature>
<feature type="region of interest" description="Disordered" evidence="2">
    <location>
        <begin position="369"/>
        <end position="418"/>
    </location>
</feature>
<dbReference type="PROSITE" id="PS50089">
    <property type="entry name" value="ZF_RING_2"/>
    <property type="match status" value="1"/>
</dbReference>
<evidence type="ECO:0000313" key="4">
    <source>
        <dbReference type="EMBL" id="KAG9396895.1"/>
    </source>
</evidence>
<organism evidence="4 5">
    <name type="scientific">Carpediemonas membranifera</name>
    <dbReference type="NCBI Taxonomy" id="201153"/>
    <lineage>
        <taxon>Eukaryota</taxon>
        <taxon>Metamonada</taxon>
        <taxon>Carpediemonas-like organisms</taxon>
        <taxon>Carpediemonas</taxon>
    </lineage>
</organism>
<dbReference type="OrthoDB" id="3838338at2759"/>
<dbReference type="InterPro" id="IPR001841">
    <property type="entry name" value="Znf_RING"/>
</dbReference>
<dbReference type="InterPro" id="IPR013083">
    <property type="entry name" value="Znf_RING/FYVE/PHD"/>
</dbReference>
<dbReference type="AlphaFoldDB" id="A0A8J6EBD3"/>
<dbReference type="GO" id="GO:0043022">
    <property type="term" value="F:ribosome binding"/>
    <property type="evidence" value="ECO:0007669"/>
    <property type="project" value="TreeGrafter"/>
</dbReference>
<dbReference type="Pfam" id="PF13920">
    <property type="entry name" value="zf-C3HC4_3"/>
    <property type="match status" value="1"/>
</dbReference>
<dbReference type="EMBL" id="JAHDYR010000005">
    <property type="protein sequence ID" value="KAG9396895.1"/>
    <property type="molecule type" value="Genomic_DNA"/>
</dbReference>
<comment type="caution">
    <text evidence="4">The sequence shown here is derived from an EMBL/GenBank/DDBJ whole genome shotgun (WGS) entry which is preliminary data.</text>
</comment>
<dbReference type="Proteomes" id="UP000717585">
    <property type="component" value="Unassembled WGS sequence"/>
</dbReference>
<dbReference type="GO" id="GO:0016567">
    <property type="term" value="P:protein ubiquitination"/>
    <property type="evidence" value="ECO:0007669"/>
    <property type="project" value="TreeGrafter"/>
</dbReference>
<name>A0A8J6EBD3_9EUKA</name>
<keyword evidence="1" id="KW-0863">Zinc-finger</keyword>
<dbReference type="Gene3D" id="3.30.40.10">
    <property type="entry name" value="Zinc/RING finger domain, C3HC4 (zinc finger)"/>
    <property type="match status" value="1"/>
</dbReference>
<dbReference type="GO" id="GO:0072344">
    <property type="term" value="P:rescue of stalled ribosome"/>
    <property type="evidence" value="ECO:0007669"/>
    <property type="project" value="InterPro"/>
</dbReference>
<feature type="compositionally biased region" description="Polar residues" evidence="2">
    <location>
        <begin position="392"/>
        <end position="404"/>
    </location>
</feature>
<dbReference type="GO" id="GO:0008270">
    <property type="term" value="F:zinc ion binding"/>
    <property type="evidence" value="ECO:0007669"/>
    <property type="project" value="UniProtKB-KW"/>
</dbReference>
<keyword evidence="1" id="KW-0479">Metal-binding</keyword>
<reference evidence="4" key="1">
    <citation type="submission" date="2021-05" db="EMBL/GenBank/DDBJ databases">
        <title>A free-living protist that lacks canonical eukaryotic 1 DNA replication and segregation systems.</title>
        <authorList>
            <person name="Salas-Leiva D.E."/>
            <person name="Tromer E.C."/>
            <person name="Curtis B.A."/>
            <person name="Jerlstrom-Hultqvist J."/>
            <person name="Kolisko M."/>
            <person name="Yi Z."/>
            <person name="Salas-Leiva J.S."/>
            <person name="Gallot-Lavallee L."/>
            <person name="Kops G.J.P.L."/>
            <person name="Archibald J.M."/>
            <person name="Simpson A.G.B."/>
            <person name="Roger A.J."/>
        </authorList>
    </citation>
    <scope>NUCLEOTIDE SEQUENCE</scope>
    <source>
        <strain evidence="4">BICM</strain>
    </source>
</reference>
<dbReference type="PANTHER" id="PTHR22938:SF0">
    <property type="entry name" value="E3 UBIQUITIN-PROTEIN LIGASE ZNF598"/>
    <property type="match status" value="1"/>
</dbReference>
<sequence>MAENHLNCAICGEEDVLYVGIRPCGHNDMCYRCTLHMWVLNGNSKCPVCQSESAWIVIASNSNRNDASITPRSPKVSSLPHTMSCIVSKKDEPSRNVKAYLHSSVPQSALAPLVEYQCSQCPGRQVFPTVNALQQHIKKQAHSKNVCLVCAQSRTEFACDLKLYSALELARHNAGELADEAPFRGHPTCSFCKRAFFSVDDLYTHLCQSHKLCSLCSVAGKRYSFLRNEQDFFAHLRSKHYVCNHPDCVAKGAVNPAINAFRNDIEFSSHLLSEHAASIPPQIREGLSRISLALIQRSQLPMLADPPRASPRVLSFEWEEEVNAPVAPETRQALLAMMRGPTITRTRPTPVAWTNRDFSSVVSRAKPKEKFPALKQVTPVEPPEPRRRQKNASRSASRVASTEPSRAASPEAPLNLDRNVTVRKSMNDIIMETLATAGIEPDMPVAGNIKGLIMSVVDHDITPVVFQTSLDKTCARGGIDLATLVNAMESTESLSPLIDLKALKQGLGISLLGKGRGKKKGRR</sequence>
<protein>
    <submittedName>
        <fullName evidence="4">Zinc finger, C3HC4 type (RING finger)</fullName>
    </submittedName>
</protein>
<evidence type="ECO:0000313" key="5">
    <source>
        <dbReference type="Proteomes" id="UP000717585"/>
    </source>
</evidence>
<dbReference type="SMART" id="SM00184">
    <property type="entry name" value="RING"/>
    <property type="match status" value="1"/>
</dbReference>
<dbReference type="PANTHER" id="PTHR22938">
    <property type="entry name" value="ZINC FINGER PROTEIN 598"/>
    <property type="match status" value="1"/>
</dbReference>
<dbReference type="InterPro" id="IPR044288">
    <property type="entry name" value="ZNF598/HEL2"/>
</dbReference>
<evidence type="ECO:0000256" key="1">
    <source>
        <dbReference type="PROSITE-ProRule" id="PRU00175"/>
    </source>
</evidence>
<dbReference type="InterPro" id="IPR013087">
    <property type="entry name" value="Znf_C2H2_type"/>
</dbReference>
<proteinExistence type="predicted"/>
<dbReference type="SMART" id="SM00355">
    <property type="entry name" value="ZnF_C2H2"/>
    <property type="match status" value="4"/>
</dbReference>
<keyword evidence="5" id="KW-1185">Reference proteome</keyword>
<evidence type="ECO:0000259" key="3">
    <source>
        <dbReference type="PROSITE" id="PS50089"/>
    </source>
</evidence>